<dbReference type="EMBL" id="BQYH01000002">
    <property type="protein sequence ID" value="GKU70452.1"/>
    <property type="molecule type" value="Genomic_DNA"/>
</dbReference>
<accession>A0AA37UMB1</accession>
<proteinExistence type="predicted"/>
<evidence type="ECO:0000313" key="2">
    <source>
        <dbReference type="EMBL" id="GKU70452.1"/>
    </source>
</evidence>
<dbReference type="Proteomes" id="UP000245060">
    <property type="component" value="Unassembled WGS sequence"/>
</dbReference>
<reference evidence="2" key="4">
    <citation type="submission" date="2022-04" db="EMBL/GenBank/DDBJ databases">
        <authorList>
            <person name="Komine T."/>
            <person name="Fukano H."/>
            <person name="Wada S."/>
        </authorList>
    </citation>
    <scope>NUCLEOTIDE SEQUENCE</scope>
    <source>
        <strain evidence="2">NJB18185</strain>
    </source>
</reference>
<reference evidence="2" key="3">
    <citation type="journal article" date="2022" name="Microbiol. Resour. Announc.">
        <title>Draft Genome Sequences of Eight Mycobacterium montefiorense Strains Isolated from Salamanders in Captivity.</title>
        <authorList>
            <person name="Komine T."/>
            <person name="Ihara H."/>
            <person name="Fukano H."/>
            <person name="Hoshino Y."/>
            <person name="Kurata O."/>
            <person name="Wada S."/>
        </authorList>
    </citation>
    <scope>NUCLEOTIDE SEQUENCE</scope>
    <source>
        <strain evidence="2">NJB18185</strain>
    </source>
</reference>
<evidence type="ECO:0000313" key="3">
    <source>
        <dbReference type="Proteomes" id="UP000245060"/>
    </source>
</evidence>
<organism evidence="2 4">
    <name type="scientific">Mycobacterium montefiorense</name>
    <dbReference type="NCBI Taxonomy" id="154654"/>
    <lineage>
        <taxon>Bacteria</taxon>
        <taxon>Bacillati</taxon>
        <taxon>Actinomycetota</taxon>
        <taxon>Actinomycetes</taxon>
        <taxon>Mycobacteriales</taxon>
        <taxon>Mycobacteriaceae</taxon>
        <taxon>Mycobacterium</taxon>
        <taxon>Mycobacterium simiae complex</taxon>
    </lineage>
</organism>
<evidence type="ECO:0000313" key="1">
    <source>
        <dbReference type="EMBL" id="GBG37237.1"/>
    </source>
</evidence>
<sequence>MPLSAMESGPSVRWAFAGVGISDRRSVGAFDVVVACDTVVVTVLALVVLVPDAAPGWGELVQAAATTPMVNATAAETNG</sequence>
<evidence type="ECO:0000313" key="4">
    <source>
        <dbReference type="Proteomes" id="UP001139505"/>
    </source>
</evidence>
<protein>
    <submittedName>
        <fullName evidence="2">Uncharacterized protein</fullName>
    </submittedName>
</protein>
<dbReference type="EMBL" id="BFCH01000011">
    <property type="protein sequence ID" value="GBG37237.1"/>
    <property type="molecule type" value="Genomic_DNA"/>
</dbReference>
<name>A0AA37UMB1_9MYCO</name>
<gene>
    <name evidence="1" type="ORF">MmonteBS_16090</name>
    <name evidence="2" type="ORF">NJB18185_02290</name>
</gene>
<keyword evidence="3" id="KW-1185">Reference proteome</keyword>
<reference evidence="1" key="1">
    <citation type="journal article" date="2018" name="Genome Announc.">
        <title>Draft Genome Sequence of Mycobacterium montefiorense Isolated from Japanese Black Salamander (Hynobius nigrescens).</title>
        <authorList>
            <person name="Fukano H."/>
            <person name="Yoshida M."/>
            <person name="Shimizu A."/>
            <person name="Iwao H."/>
            <person name="Katayama Y."/>
            <person name="Omatsu T."/>
            <person name="Mizutani T."/>
            <person name="Kurata O."/>
            <person name="Wada S."/>
            <person name="Hoshino Y."/>
        </authorList>
    </citation>
    <scope>NUCLEOTIDE SEQUENCE</scope>
    <source>
        <strain evidence="1">BS</strain>
    </source>
</reference>
<reference evidence="3" key="2">
    <citation type="submission" date="2018-04" db="EMBL/GenBank/DDBJ databases">
        <title>Draft genome sequence of Mycobacterium montefiorense isolated from Japanese black salamander.</title>
        <authorList>
            <person name="Fukano H."/>
            <person name="Yoshida M."/>
            <person name="Shimizu A."/>
            <person name="Iwao H."/>
            <person name="Kurata O."/>
            <person name="Katayama Y."/>
            <person name="Omatsu T."/>
            <person name="Mizutani T."/>
            <person name="Wada S."/>
            <person name="Hoshino Y."/>
        </authorList>
    </citation>
    <scope>NUCLEOTIDE SEQUENCE [LARGE SCALE GENOMIC DNA]</scope>
    <source>
        <strain evidence="3">BS</strain>
    </source>
</reference>
<dbReference type="Proteomes" id="UP001139505">
    <property type="component" value="Unassembled WGS sequence"/>
</dbReference>
<dbReference type="AlphaFoldDB" id="A0AA37UMB1"/>
<comment type="caution">
    <text evidence="2">The sequence shown here is derived from an EMBL/GenBank/DDBJ whole genome shotgun (WGS) entry which is preliminary data.</text>
</comment>